<proteinExistence type="predicted"/>
<protein>
    <submittedName>
        <fullName evidence="1">Uncharacterized protein</fullName>
    </submittedName>
</protein>
<keyword evidence="2" id="KW-1185">Reference proteome</keyword>
<name>G9WF37_9LACO</name>
<accession>G9WF37</accession>
<dbReference type="HOGENOM" id="CLU_879510_0_0_9"/>
<dbReference type="RefSeq" id="WP_007744982.1">
    <property type="nucleotide sequence ID" value="NZ_CM001398.1"/>
</dbReference>
<evidence type="ECO:0000313" key="2">
    <source>
        <dbReference type="Proteomes" id="UP000004959"/>
    </source>
</evidence>
<dbReference type="AlphaFoldDB" id="G9WF37"/>
<dbReference type="Proteomes" id="UP000004959">
    <property type="component" value="Chromosome"/>
</dbReference>
<dbReference type="EMBL" id="AFVZ01000001">
    <property type="protein sequence ID" value="EHN58597.1"/>
    <property type="molecule type" value="Genomic_DNA"/>
</dbReference>
<comment type="caution">
    <text evidence="1">The sequence shown here is derived from an EMBL/GenBank/DDBJ whole genome shotgun (WGS) entry which is preliminary data.</text>
</comment>
<evidence type="ECO:0000313" key="1">
    <source>
        <dbReference type="EMBL" id="EHN58597.1"/>
    </source>
</evidence>
<reference evidence="1 2" key="1">
    <citation type="journal article" date="2012" name="PLoS ONE">
        <title>Functional divergence in the genus oenococcus as predicted by genome sequencing of the newly-described species, Oenococcus kitaharae.</title>
        <authorList>
            <person name="Borneman A.R."/>
            <person name="McCarthy J.M."/>
            <person name="Chambers P.J."/>
            <person name="Bartowsky E.J."/>
        </authorList>
    </citation>
    <scope>NUCLEOTIDE SEQUENCE [LARGE SCALE GENOMIC DNA]</scope>
    <source>
        <strain evidence="2">DSM17330</strain>
    </source>
</reference>
<organism evidence="1 2">
    <name type="scientific">Oenococcus kitaharae DSM 17330</name>
    <dbReference type="NCBI Taxonomy" id="1045004"/>
    <lineage>
        <taxon>Bacteria</taxon>
        <taxon>Bacillati</taxon>
        <taxon>Bacillota</taxon>
        <taxon>Bacilli</taxon>
        <taxon>Lactobacillales</taxon>
        <taxon>Lactobacillaceae</taxon>
        <taxon>Oenococcus</taxon>
    </lineage>
</organism>
<sequence length="316" mass="36757">MTIKTSLQPNQNSSAFKRVKGNRKYFSQLLKGLMAKHNQEIKDLLAPVLRLYEGTSSSDSYQNGISKISNWRVGKTLPSNLELKALRDFYAKQGDHLDYFAMLYPDRLPSYLNRFFRDLHRAIEHEFFTIQREKSSSYRLLDQKFKSKDIRLLATRFDDLFSQDFSYMKATVSEYETDPETGQPLSEEELTNFFKEHILNKHRFSDGFDHYIVAQTFYSFETLSNSLGSLINEHLLAYIGELITAANSQIQNELSQLYRNTAQHSPLYDLTQRDYLDVHSGNSKADVLQHKINQATMDFLSQLEAFNQERIGSHID</sequence>
<gene>
    <name evidence="1" type="ORF">OKIT_0481</name>
</gene>
<dbReference type="PATRIC" id="fig|1045004.4.peg.477"/>